<dbReference type="CDD" id="cd00130">
    <property type="entry name" value="PAS"/>
    <property type="match status" value="5"/>
</dbReference>
<dbReference type="InterPro" id="IPR007050">
    <property type="entry name" value="HTH_bacterioopsin"/>
</dbReference>
<dbReference type="InterPro" id="IPR003018">
    <property type="entry name" value="GAF"/>
</dbReference>
<accession>A0A7D6CMU1</accession>
<dbReference type="EC" id="2.7.13.3" evidence="2"/>
<keyword evidence="3" id="KW-0597">Phosphoprotein</keyword>
<evidence type="ECO:0000313" key="14">
    <source>
        <dbReference type="Proteomes" id="UP000510869"/>
    </source>
</evidence>
<dbReference type="Pfam" id="PF13185">
    <property type="entry name" value="GAF_2"/>
    <property type="match status" value="1"/>
</dbReference>
<feature type="transmembrane region" description="Helical" evidence="10">
    <location>
        <begin position="20"/>
        <end position="37"/>
    </location>
</feature>
<dbReference type="SUPFAM" id="SSF88659">
    <property type="entry name" value="Sigma3 and sigma4 domains of RNA polymerase sigma factors"/>
    <property type="match status" value="1"/>
</dbReference>
<dbReference type="InterPro" id="IPR031803">
    <property type="entry name" value="BAT_GAF/HTH-assoc"/>
</dbReference>
<dbReference type="InterPro" id="IPR035965">
    <property type="entry name" value="PAS-like_dom_sf"/>
</dbReference>
<evidence type="ECO:0000256" key="9">
    <source>
        <dbReference type="SAM" id="MobiDB-lite"/>
    </source>
</evidence>
<dbReference type="PROSITE" id="PS50112">
    <property type="entry name" value="PAS"/>
    <property type="match status" value="4"/>
</dbReference>
<feature type="domain" description="PAC" evidence="12">
    <location>
        <begin position="645"/>
        <end position="711"/>
    </location>
</feature>
<dbReference type="SMART" id="SM00065">
    <property type="entry name" value="GAF"/>
    <property type="match status" value="2"/>
</dbReference>
<keyword evidence="14" id="KW-1185">Reference proteome</keyword>
<dbReference type="Pfam" id="PF04967">
    <property type="entry name" value="HTH_10"/>
    <property type="match status" value="1"/>
</dbReference>
<reference evidence="13 14" key="1">
    <citation type="submission" date="2020-07" db="EMBL/GenBank/DDBJ databases">
        <title>Natrinema (YPL30) sp. nov. and Haloterrigena xxxxxx (YPL8) sp. nov., isolated from a salt mine.</title>
        <authorList>
            <person name="Cui H."/>
        </authorList>
    </citation>
    <scope>NUCLEOTIDE SEQUENCE [LARGE SCALE GENOMIC DNA]</scope>
    <source>
        <strain evidence="13 14">YPL13</strain>
    </source>
</reference>
<keyword evidence="5" id="KW-0418">Kinase</keyword>
<keyword evidence="8" id="KW-0175">Coiled coil</keyword>
<evidence type="ECO:0000256" key="1">
    <source>
        <dbReference type="ARBA" id="ARBA00000085"/>
    </source>
</evidence>
<evidence type="ECO:0000256" key="4">
    <source>
        <dbReference type="ARBA" id="ARBA00022679"/>
    </source>
</evidence>
<sequence length="1566" mass="174602">MVGIAGCHGLLADRVTRSSAIFLGAIGVVVGMVAGIIPSEFTVLGINTATEPGLLVAGLAARDDAGGPNDLERLTDELRQFLSRLEDDPAPLEVNHTDSPADPVAAVDFEIDRDDEVGRLAEAIEDLTETMCDRERRRAESERDRRDLYRITSDPDCRGETKIRRLLEFGCDRLGLETGLLSRIDESTERYEVETAVGNEAELEGSVLDLSTIYCRETITSDDILGIHDAAATGREDHPAADELGVSCYLGGKIVVEGELYGTLCFLNRDPRDRPFTAAETSFVDLMTRWVSQAIERRTDVRRIEEREQRLERAQQFTDDMLDAVDDVVYLIDEDGEVRRWNESLCEATGYVDTEIESMHALDFFDEPDRDRITNAIDEVLETGSARIDAPLVTSDGRRIPYEFVGSTLENPAGDPLIAGVGRDVSERRDKERRLERYEQFTNDVLDALDDVFYVLDEEGAFQRWNETLVEVSGYTDAEIESMHALDFFDEENRTAIRDSIEEAFETGETHIEAALQTKSGERIPYEFIASVLEDPDGRPVEVGIGRDITERRDKERRLRERETRLERTTHLLEQSQRLAKIGAWELDVTEEPYEPWWTDEVRRIHGVSSDEAVDIEQALGFYHPDDRPRIREAVERAIEDGEPYDLELRITTDDGDRRWVRAIGEPVFESGAEYCSADGRLQSGDGDVVKVRGSFQDITERKERERELERTETIIQALDELVYTIDADGRFQFLNDALTPITGYEPEELIGERVSTVMAEGDLETARDRIRDLLRADEPSRTFEMALETDHGDVLDAESHMALLPMTDGEFAGTAGVIRDITERKERERELERTTELLEQAERLAGIGGWELDVSDEPGEITLTDGLRRLYELSPDADVTQEQASSFPHPDDRAAVLDVVNTAMVDGDSYEIEHRMQTAEGNERWVRSIGEPIRADGERRRSEGDRRAVGDTVDDPADGRPQSDIDEPRPPSDEIVGVRGTIQDITESKEQELALESLHDTARDLLGTDTEREVAELVVETAAEILEASGVAVYGLNPDVNRFDPIASTDEFATLCNGDDAPSVAVGDDNSVLWNAYVTETGTVIDDPAAFDRSQVFGPAVESGVVVPIGDHGVFAIASGERAIDAEGRRLIETLVATTEAAFDRLESEASLREREAELEERNRRLNRQIEITELIRRIDQSLIGADSRAEIERTVPERLIEADDVAFAWIGQPDASGTRLEPRAWAGSGQEYLDDVSLEYDASAEPAVRTARTETPTVVSNVVEGLQGDPWRRRAVDRGFQSVISVPLSHAEYSAGVLTVYAREPDAFGDLERTVMTELGEGIANAINAVKTREALHAETLLELTLRIEGSEDLLSRIAAKTGARVEYAGLGTHSGNETLLFFETSGVPPDDVRRVLDDLVSVTESRLISEADGDCRFEATVTGSVIASRLVRHGGSPRSMRADAAGTEITVDVPPGTDVREFIEMVREGYPTVELRSRRHVERSMGTRSELVTSLFDALTDRQLEVLRTAYFAGFFEWPRESTGEEIAELLAVTQPTVNRHLRIGQQRLLAQLFEDERPISAE</sequence>
<keyword evidence="10" id="KW-1133">Transmembrane helix</keyword>
<dbReference type="KEGG" id="nay:HYG81_10000"/>
<keyword evidence="10" id="KW-0472">Membrane</keyword>
<dbReference type="Pfam" id="PF08448">
    <property type="entry name" value="PAS_4"/>
    <property type="match status" value="2"/>
</dbReference>
<dbReference type="Proteomes" id="UP000510869">
    <property type="component" value="Chromosome"/>
</dbReference>
<keyword evidence="6" id="KW-0805">Transcription regulation</keyword>
<dbReference type="Pfam" id="PF00989">
    <property type="entry name" value="PAS"/>
    <property type="match status" value="1"/>
</dbReference>
<dbReference type="PROSITE" id="PS50113">
    <property type="entry name" value="PAC"/>
    <property type="match status" value="4"/>
</dbReference>
<proteinExistence type="predicted"/>
<feature type="coiled-coil region" evidence="8">
    <location>
        <begin position="1144"/>
        <end position="1177"/>
    </location>
</feature>
<organism evidence="13 14">
    <name type="scientific">Natrinema zhouii</name>
    <dbReference type="NCBI Taxonomy" id="1710539"/>
    <lineage>
        <taxon>Archaea</taxon>
        <taxon>Methanobacteriati</taxon>
        <taxon>Methanobacteriota</taxon>
        <taxon>Stenosarchaea group</taxon>
        <taxon>Halobacteria</taxon>
        <taxon>Halobacteriales</taxon>
        <taxon>Natrialbaceae</taxon>
        <taxon>Natrinema</taxon>
    </lineage>
</organism>
<dbReference type="InterPro" id="IPR029016">
    <property type="entry name" value="GAF-like_dom_sf"/>
</dbReference>
<evidence type="ECO:0000256" key="3">
    <source>
        <dbReference type="ARBA" id="ARBA00022553"/>
    </source>
</evidence>
<evidence type="ECO:0000259" key="11">
    <source>
        <dbReference type="PROSITE" id="PS50112"/>
    </source>
</evidence>
<evidence type="ECO:0000256" key="2">
    <source>
        <dbReference type="ARBA" id="ARBA00012438"/>
    </source>
</evidence>
<dbReference type="InterPro" id="IPR052162">
    <property type="entry name" value="Sensor_kinase/Photoreceptor"/>
</dbReference>
<feature type="domain" description="PAC" evidence="12">
    <location>
        <begin position="386"/>
        <end position="437"/>
    </location>
</feature>
<comment type="catalytic activity">
    <reaction evidence="1">
        <text>ATP + protein L-histidine = ADP + protein N-phospho-L-histidine.</text>
        <dbReference type="EC" id="2.7.13.3"/>
    </reaction>
</comment>
<dbReference type="InterPro" id="IPR013324">
    <property type="entry name" value="RNA_pol_sigma_r3/r4-like"/>
</dbReference>
<dbReference type="GO" id="GO:0004673">
    <property type="term" value="F:protein histidine kinase activity"/>
    <property type="evidence" value="ECO:0007669"/>
    <property type="project" value="UniProtKB-EC"/>
</dbReference>
<dbReference type="SUPFAM" id="SSF55781">
    <property type="entry name" value="GAF domain-like"/>
    <property type="match status" value="3"/>
</dbReference>
<dbReference type="PANTHER" id="PTHR43304:SF1">
    <property type="entry name" value="PAC DOMAIN-CONTAINING PROTEIN"/>
    <property type="match status" value="1"/>
</dbReference>
<feature type="region of interest" description="Disordered" evidence="9">
    <location>
        <begin position="936"/>
        <end position="977"/>
    </location>
</feature>
<dbReference type="InterPro" id="IPR000014">
    <property type="entry name" value="PAS"/>
</dbReference>
<dbReference type="OrthoDB" id="342253at2157"/>
<feature type="domain" description="PAC" evidence="12">
    <location>
        <begin position="782"/>
        <end position="834"/>
    </location>
</feature>
<feature type="domain" description="PAS" evidence="11">
    <location>
        <begin position="708"/>
        <end position="778"/>
    </location>
</feature>
<dbReference type="Pfam" id="PF15915">
    <property type="entry name" value="BAT"/>
    <property type="match status" value="1"/>
</dbReference>
<feature type="domain" description="PAS" evidence="11">
    <location>
        <begin position="438"/>
        <end position="508"/>
    </location>
</feature>
<keyword evidence="7" id="KW-0804">Transcription</keyword>
<dbReference type="SUPFAM" id="SSF55785">
    <property type="entry name" value="PYP-like sensor domain (PAS domain)"/>
    <property type="match status" value="5"/>
</dbReference>
<name>A0A7D6CMU1_9EURY</name>
<evidence type="ECO:0000256" key="6">
    <source>
        <dbReference type="ARBA" id="ARBA00023015"/>
    </source>
</evidence>
<feature type="domain" description="PAS" evidence="11">
    <location>
        <begin position="598"/>
        <end position="642"/>
    </location>
</feature>
<protein>
    <recommendedName>
        <fullName evidence="2">histidine kinase</fullName>
        <ecNumber evidence="2">2.7.13.3</ecNumber>
    </recommendedName>
</protein>
<keyword evidence="10" id="KW-0812">Transmembrane</keyword>
<keyword evidence="4" id="KW-0808">Transferase</keyword>
<dbReference type="NCBIfam" id="TIGR00229">
    <property type="entry name" value="sensory_box"/>
    <property type="match status" value="4"/>
</dbReference>
<dbReference type="InterPro" id="IPR000700">
    <property type="entry name" value="PAS-assoc_C"/>
</dbReference>
<feature type="domain" description="PAS" evidence="11">
    <location>
        <begin position="314"/>
        <end position="384"/>
    </location>
</feature>
<dbReference type="Pfam" id="PF01590">
    <property type="entry name" value="GAF"/>
    <property type="match status" value="1"/>
</dbReference>
<feature type="compositionally biased region" description="Basic and acidic residues" evidence="9">
    <location>
        <begin position="958"/>
        <end position="973"/>
    </location>
</feature>
<feature type="domain" description="PAC" evidence="12">
    <location>
        <begin position="510"/>
        <end position="561"/>
    </location>
</feature>
<evidence type="ECO:0000313" key="13">
    <source>
        <dbReference type="EMBL" id="QLK24456.1"/>
    </source>
</evidence>
<evidence type="ECO:0000256" key="7">
    <source>
        <dbReference type="ARBA" id="ARBA00023163"/>
    </source>
</evidence>
<dbReference type="GO" id="GO:0006355">
    <property type="term" value="P:regulation of DNA-templated transcription"/>
    <property type="evidence" value="ECO:0007669"/>
    <property type="project" value="InterPro"/>
</dbReference>
<dbReference type="Gene3D" id="3.30.450.20">
    <property type="entry name" value="PAS domain"/>
    <property type="match status" value="5"/>
</dbReference>
<dbReference type="EMBL" id="CP059154">
    <property type="protein sequence ID" value="QLK24456.1"/>
    <property type="molecule type" value="Genomic_DNA"/>
</dbReference>
<dbReference type="InterPro" id="IPR013767">
    <property type="entry name" value="PAS_fold"/>
</dbReference>
<evidence type="ECO:0000256" key="5">
    <source>
        <dbReference type="ARBA" id="ARBA00022777"/>
    </source>
</evidence>
<evidence type="ECO:0000259" key="12">
    <source>
        <dbReference type="PROSITE" id="PS50113"/>
    </source>
</evidence>
<dbReference type="Gene3D" id="3.30.450.40">
    <property type="match status" value="3"/>
</dbReference>
<dbReference type="Pfam" id="PF08447">
    <property type="entry name" value="PAS_3"/>
    <property type="match status" value="2"/>
</dbReference>
<dbReference type="InterPro" id="IPR013655">
    <property type="entry name" value="PAS_fold_3"/>
</dbReference>
<evidence type="ECO:0000256" key="10">
    <source>
        <dbReference type="SAM" id="Phobius"/>
    </source>
</evidence>
<dbReference type="SMART" id="SM00091">
    <property type="entry name" value="PAS"/>
    <property type="match status" value="5"/>
</dbReference>
<dbReference type="Gene3D" id="2.10.70.100">
    <property type="match status" value="1"/>
</dbReference>
<dbReference type="SMART" id="SM00086">
    <property type="entry name" value="PAC"/>
    <property type="match status" value="5"/>
</dbReference>
<feature type="compositionally biased region" description="Basic and acidic residues" evidence="9">
    <location>
        <begin position="936"/>
        <end position="950"/>
    </location>
</feature>
<gene>
    <name evidence="13" type="ORF">HYG81_10000</name>
</gene>
<evidence type="ECO:0000256" key="8">
    <source>
        <dbReference type="SAM" id="Coils"/>
    </source>
</evidence>
<dbReference type="InterPro" id="IPR001610">
    <property type="entry name" value="PAC"/>
</dbReference>
<dbReference type="InterPro" id="IPR013656">
    <property type="entry name" value="PAS_4"/>
</dbReference>
<dbReference type="PANTHER" id="PTHR43304">
    <property type="entry name" value="PHYTOCHROME-LIKE PROTEIN CPH1"/>
    <property type="match status" value="1"/>
</dbReference>